<evidence type="ECO:0000256" key="1">
    <source>
        <dbReference type="ARBA" id="ARBA00023015"/>
    </source>
</evidence>
<dbReference type="AlphaFoldDB" id="A0A1L3ERK7"/>
<evidence type="ECO:0000256" key="2">
    <source>
        <dbReference type="ARBA" id="ARBA00023125"/>
    </source>
</evidence>
<sequence length="209" mass="22794">MHGGTKMETNEKRPRGRPRAYEPDVALRRAADAFWKTGYAGTSLDDLSAATGMNRPSLRAAFGDKHTIYIRALEDYWGLKFATMGVALSSAGALPEVLMRVYDAALDIYFSGDEHVRGCFVVGTAITEALGDPEIQDIVTRGFRKLDADFETRLREARDAGELKKDADVEALAMLVSATMHTIAMRARAGAPRDELRKLAVKAVGVICG</sequence>
<dbReference type="SUPFAM" id="SSF48498">
    <property type="entry name" value="Tetracyclin repressor-like, C-terminal domain"/>
    <property type="match status" value="1"/>
</dbReference>
<dbReference type="STRING" id="1440763.BJI69_07145"/>
<accession>A0A1L3ERK7</accession>
<dbReference type="SUPFAM" id="SSF46689">
    <property type="entry name" value="Homeodomain-like"/>
    <property type="match status" value="1"/>
</dbReference>
<keyword evidence="8" id="KW-1185">Reference proteome</keyword>
<evidence type="ECO:0000259" key="6">
    <source>
        <dbReference type="Pfam" id="PF16925"/>
    </source>
</evidence>
<dbReference type="Pfam" id="PF00440">
    <property type="entry name" value="TetR_N"/>
    <property type="match status" value="1"/>
</dbReference>
<dbReference type="KEGG" id="lrz:BJI69_07145"/>
<organism evidence="7 8">
    <name type="scientific">Luteibacter rhizovicinus DSM 16549</name>
    <dbReference type="NCBI Taxonomy" id="1440763"/>
    <lineage>
        <taxon>Bacteria</taxon>
        <taxon>Pseudomonadati</taxon>
        <taxon>Pseudomonadota</taxon>
        <taxon>Gammaproteobacteria</taxon>
        <taxon>Lysobacterales</taxon>
        <taxon>Rhodanobacteraceae</taxon>
        <taxon>Luteibacter</taxon>
    </lineage>
</organism>
<keyword evidence="3" id="KW-0804">Transcription</keyword>
<dbReference type="InterPro" id="IPR011075">
    <property type="entry name" value="TetR_C"/>
</dbReference>
<dbReference type="GO" id="GO:0003677">
    <property type="term" value="F:DNA binding"/>
    <property type="evidence" value="ECO:0007669"/>
    <property type="project" value="UniProtKB-KW"/>
</dbReference>
<reference evidence="8" key="1">
    <citation type="submission" date="2016-09" db="EMBL/GenBank/DDBJ databases">
        <authorList>
            <person name="Lysoe E."/>
        </authorList>
    </citation>
    <scope>NUCLEOTIDE SEQUENCE [LARGE SCALE GENOMIC DNA]</scope>
    <source>
        <strain evidence="8">LJ96T</strain>
    </source>
</reference>
<feature type="region of interest" description="Disordered" evidence="4">
    <location>
        <begin position="1"/>
        <end position="22"/>
    </location>
</feature>
<name>A0A1L3ERK7_9GAMM</name>
<dbReference type="Pfam" id="PF16925">
    <property type="entry name" value="TetR_C_13"/>
    <property type="match status" value="1"/>
</dbReference>
<protein>
    <submittedName>
        <fullName evidence="7">TetR family transcriptional regulator</fullName>
    </submittedName>
</protein>
<feature type="domain" description="HTH tetR-type" evidence="5">
    <location>
        <begin position="27"/>
        <end position="69"/>
    </location>
</feature>
<gene>
    <name evidence="7" type="ORF">BJI69_07145</name>
</gene>
<keyword evidence="2" id="KW-0238">DNA-binding</keyword>
<feature type="compositionally biased region" description="Basic and acidic residues" evidence="4">
    <location>
        <begin position="8"/>
        <end position="22"/>
    </location>
</feature>
<dbReference type="EMBL" id="CP017480">
    <property type="protein sequence ID" value="APG03705.1"/>
    <property type="molecule type" value="Genomic_DNA"/>
</dbReference>
<dbReference type="Gene3D" id="1.10.10.60">
    <property type="entry name" value="Homeodomain-like"/>
    <property type="match status" value="1"/>
</dbReference>
<dbReference type="InterPro" id="IPR036271">
    <property type="entry name" value="Tet_transcr_reg_TetR-rel_C_sf"/>
</dbReference>
<feature type="domain" description="Tetracyclin repressor-like C-terminal" evidence="6">
    <location>
        <begin position="102"/>
        <end position="191"/>
    </location>
</feature>
<keyword evidence="1" id="KW-0805">Transcription regulation</keyword>
<evidence type="ECO:0000256" key="3">
    <source>
        <dbReference type="ARBA" id="ARBA00023163"/>
    </source>
</evidence>
<proteinExistence type="predicted"/>
<dbReference type="PANTHER" id="PTHR47506">
    <property type="entry name" value="TRANSCRIPTIONAL REGULATORY PROTEIN"/>
    <property type="match status" value="1"/>
</dbReference>
<evidence type="ECO:0000313" key="7">
    <source>
        <dbReference type="EMBL" id="APG03705.1"/>
    </source>
</evidence>
<dbReference type="Proteomes" id="UP000182987">
    <property type="component" value="Chromosome"/>
</dbReference>
<dbReference type="OrthoDB" id="270177at2"/>
<evidence type="ECO:0000313" key="8">
    <source>
        <dbReference type="Proteomes" id="UP000182987"/>
    </source>
</evidence>
<dbReference type="InterPro" id="IPR009057">
    <property type="entry name" value="Homeodomain-like_sf"/>
</dbReference>
<evidence type="ECO:0000259" key="5">
    <source>
        <dbReference type="Pfam" id="PF00440"/>
    </source>
</evidence>
<evidence type="ECO:0000256" key="4">
    <source>
        <dbReference type="SAM" id="MobiDB-lite"/>
    </source>
</evidence>
<dbReference type="Gene3D" id="1.10.357.10">
    <property type="entry name" value="Tetracycline Repressor, domain 2"/>
    <property type="match status" value="1"/>
</dbReference>
<dbReference type="PANTHER" id="PTHR47506:SF1">
    <property type="entry name" value="HTH-TYPE TRANSCRIPTIONAL REGULATOR YJDC"/>
    <property type="match status" value="1"/>
</dbReference>
<dbReference type="InterPro" id="IPR001647">
    <property type="entry name" value="HTH_TetR"/>
</dbReference>